<keyword evidence="3 11" id="KW-0813">Transport</keyword>
<keyword evidence="4 11" id="KW-1134">Transmembrane beta strand</keyword>
<organism evidence="15 16">
    <name type="scientific">Roseateles oligotrophus</name>
    <dbReference type="NCBI Taxonomy" id="1769250"/>
    <lineage>
        <taxon>Bacteria</taxon>
        <taxon>Pseudomonadati</taxon>
        <taxon>Pseudomonadota</taxon>
        <taxon>Betaproteobacteria</taxon>
        <taxon>Burkholderiales</taxon>
        <taxon>Sphaerotilaceae</taxon>
        <taxon>Roseateles</taxon>
    </lineage>
</organism>
<dbReference type="GO" id="GO:0009279">
    <property type="term" value="C:cell outer membrane"/>
    <property type="evidence" value="ECO:0007669"/>
    <property type="project" value="UniProtKB-SubCell"/>
</dbReference>
<evidence type="ECO:0000256" key="7">
    <source>
        <dbReference type="ARBA" id="ARBA00023077"/>
    </source>
</evidence>
<evidence type="ECO:0000313" key="16">
    <source>
        <dbReference type="Proteomes" id="UP000562027"/>
    </source>
</evidence>
<evidence type="ECO:0000259" key="14">
    <source>
        <dbReference type="Pfam" id="PF07715"/>
    </source>
</evidence>
<dbReference type="InterPro" id="IPR000531">
    <property type="entry name" value="Beta-barrel_TonB"/>
</dbReference>
<evidence type="ECO:0000256" key="9">
    <source>
        <dbReference type="ARBA" id="ARBA00023170"/>
    </source>
</evidence>
<dbReference type="PANTHER" id="PTHR30069:SF29">
    <property type="entry name" value="HEMOGLOBIN AND HEMOGLOBIN-HAPTOGLOBIN-BINDING PROTEIN 1-RELATED"/>
    <property type="match status" value="1"/>
</dbReference>
<dbReference type="Pfam" id="PF07715">
    <property type="entry name" value="Plug"/>
    <property type="match status" value="1"/>
</dbReference>
<dbReference type="Gene3D" id="2.170.130.10">
    <property type="entry name" value="TonB-dependent receptor, plug domain"/>
    <property type="match status" value="1"/>
</dbReference>
<evidence type="ECO:0000256" key="5">
    <source>
        <dbReference type="ARBA" id="ARBA00022692"/>
    </source>
</evidence>
<dbReference type="Proteomes" id="UP000562027">
    <property type="component" value="Unassembled WGS sequence"/>
</dbReference>
<proteinExistence type="inferred from homology"/>
<evidence type="ECO:0000256" key="3">
    <source>
        <dbReference type="ARBA" id="ARBA00022448"/>
    </source>
</evidence>
<dbReference type="Pfam" id="PF00593">
    <property type="entry name" value="TonB_dep_Rec_b-barrel"/>
    <property type="match status" value="1"/>
</dbReference>
<dbReference type="Gene3D" id="2.40.170.20">
    <property type="entry name" value="TonB-dependent receptor, beta-barrel domain"/>
    <property type="match status" value="1"/>
</dbReference>
<evidence type="ECO:0000256" key="4">
    <source>
        <dbReference type="ARBA" id="ARBA00022452"/>
    </source>
</evidence>
<reference evidence="15 16" key="1">
    <citation type="submission" date="2020-08" db="EMBL/GenBank/DDBJ databases">
        <title>Functional genomics of gut bacteria from endangered species of beetles.</title>
        <authorList>
            <person name="Carlos-Shanley C."/>
        </authorList>
    </citation>
    <scope>NUCLEOTIDE SEQUENCE [LARGE SCALE GENOMIC DNA]</scope>
    <source>
        <strain evidence="15 16">S00239</strain>
    </source>
</reference>
<comment type="subcellular location">
    <subcellularLocation>
        <location evidence="1 11">Cell outer membrane</location>
        <topology evidence="1 11">Multi-pass membrane protein</topology>
    </subcellularLocation>
</comment>
<keyword evidence="8 11" id="KW-0472">Membrane</keyword>
<dbReference type="RefSeq" id="WP_184296085.1">
    <property type="nucleotide sequence ID" value="NZ_JACHLP010000001.1"/>
</dbReference>
<dbReference type="EMBL" id="JACHLP010000001">
    <property type="protein sequence ID" value="MBB4842143.1"/>
    <property type="molecule type" value="Genomic_DNA"/>
</dbReference>
<dbReference type="SUPFAM" id="SSF56935">
    <property type="entry name" value="Porins"/>
    <property type="match status" value="1"/>
</dbReference>
<evidence type="ECO:0000256" key="1">
    <source>
        <dbReference type="ARBA" id="ARBA00004571"/>
    </source>
</evidence>
<evidence type="ECO:0000256" key="6">
    <source>
        <dbReference type="ARBA" id="ARBA00022729"/>
    </source>
</evidence>
<feature type="domain" description="TonB-dependent receptor plug" evidence="14">
    <location>
        <begin position="79"/>
        <end position="189"/>
    </location>
</feature>
<evidence type="ECO:0000256" key="10">
    <source>
        <dbReference type="ARBA" id="ARBA00023237"/>
    </source>
</evidence>
<dbReference type="InterPro" id="IPR012910">
    <property type="entry name" value="Plug_dom"/>
</dbReference>
<evidence type="ECO:0000256" key="2">
    <source>
        <dbReference type="ARBA" id="ARBA00009810"/>
    </source>
</evidence>
<keyword evidence="5 11" id="KW-0812">Transmembrane</keyword>
<keyword evidence="10 11" id="KW-0998">Cell outer membrane</keyword>
<dbReference type="PANTHER" id="PTHR30069">
    <property type="entry name" value="TONB-DEPENDENT OUTER MEMBRANE RECEPTOR"/>
    <property type="match status" value="1"/>
</dbReference>
<dbReference type="InterPro" id="IPR039426">
    <property type="entry name" value="TonB-dep_rcpt-like"/>
</dbReference>
<evidence type="ECO:0000256" key="8">
    <source>
        <dbReference type="ARBA" id="ARBA00023136"/>
    </source>
</evidence>
<evidence type="ECO:0000256" key="12">
    <source>
        <dbReference type="RuleBase" id="RU003357"/>
    </source>
</evidence>
<keyword evidence="9 15" id="KW-0675">Receptor</keyword>
<evidence type="ECO:0000313" key="15">
    <source>
        <dbReference type="EMBL" id="MBB4842143.1"/>
    </source>
</evidence>
<keyword evidence="7 12" id="KW-0798">TonB box</keyword>
<keyword evidence="6" id="KW-0732">Signal</keyword>
<name>A0A840L5N6_9BURK</name>
<evidence type="ECO:0000259" key="13">
    <source>
        <dbReference type="Pfam" id="PF00593"/>
    </source>
</evidence>
<protein>
    <submittedName>
        <fullName evidence="15">Iron complex outermembrane receptor protein</fullName>
    </submittedName>
</protein>
<sequence>MRRNSLDLAQRLPLPSHSGLLSLFCVLALSAGAAFGQADAGSASLPQDMDLEALLRQPLRQVPRDVEVSTSSRFAQSAAQAPGTTYVITAEDISRFGFRNMADILRAMPGLYVSKGYDFSYVGARGLGRPGDLNARLLFLLDGVRLNENVYDAGQIDEEFFVDVGLIERVEFTPGPGSSLYGNNAFLGVIQVMSKRTDKLAGAQAFASRDSAGLQRLRASWGHRSEAGWEGWIAASQIQQEHRPVPIELTPELEAAQRDRLWLRGKHVLASFNAAGWQLRGGSSALKQGVPSEVPDAAPPRFEQGELITENDFLSLSHERSLGPDWDLFAGFSLKRSKYQERWPWQDPETQRQHAFTVTAFGRWWNADVRLSSQRWAGHRVMAGLDFQRDEAQQIDVGLEGETPLQAFYGINRRIGLFIQDEWRLSSTQSLLLGLRRDSSNVSDASVNPRLAWVWNGWPNATLRLMYGSAFRAPNLNEYATNVSWAAPLPGPERIKTFETSWVHSITPALQYRVSLYRSKLADLIEQNRVDLPIFENRVNLHNVGGDLDVEQRWQRGSVLRLSLSLQRSRDATGQGLSNSPSALFKLFYSQALAGDALQLSWQLLAASRRVNQGLAIPAYGLNHLTLLWRPSLDLELSLGVYNLGDVRSIERPSPNGLALKQPGRTGQISLSWRFDR</sequence>
<evidence type="ECO:0000256" key="11">
    <source>
        <dbReference type="PROSITE-ProRule" id="PRU01360"/>
    </source>
</evidence>
<dbReference type="InterPro" id="IPR036942">
    <property type="entry name" value="Beta-barrel_TonB_sf"/>
</dbReference>
<dbReference type="PROSITE" id="PS52016">
    <property type="entry name" value="TONB_DEPENDENT_REC_3"/>
    <property type="match status" value="1"/>
</dbReference>
<comment type="caution">
    <text evidence="15">The sequence shown here is derived from an EMBL/GenBank/DDBJ whole genome shotgun (WGS) entry which is preliminary data.</text>
</comment>
<dbReference type="GO" id="GO:0015344">
    <property type="term" value="F:siderophore uptake transmembrane transporter activity"/>
    <property type="evidence" value="ECO:0007669"/>
    <property type="project" value="TreeGrafter"/>
</dbReference>
<gene>
    <name evidence="15" type="ORF">HNP55_000638</name>
</gene>
<dbReference type="AlphaFoldDB" id="A0A840L5N6"/>
<comment type="similarity">
    <text evidence="2 11 12">Belongs to the TonB-dependent receptor family.</text>
</comment>
<dbReference type="GO" id="GO:0044718">
    <property type="term" value="P:siderophore transmembrane transport"/>
    <property type="evidence" value="ECO:0007669"/>
    <property type="project" value="TreeGrafter"/>
</dbReference>
<keyword evidence="16" id="KW-1185">Reference proteome</keyword>
<feature type="domain" description="TonB-dependent receptor-like beta-barrel" evidence="13">
    <location>
        <begin position="295"/>
        <end position="644"/>
    </location>
</feature>
<dbReference type="InterPro" id="IPR037066">
    <property type="entry name" value="Plug_dom_sf"/>
</dbReference>
<accession>A0A840L5N6</accession>